<dbReference type="STRING" id="8167.A0A484CIF6"/>
<dbReference type="AlphaFoldDB" id="A0A484CIF6"/>
<dbReference type="EMBL" id="SCKG01000015">
    <property type="protein sequence ID" value="TDH03571.1"/>
    <property type="molecule type" value="Genomic_DNA"/>
</dbReference>
<keyword evidence="2" id="KW-0732">Signal</keyword>
<protein>
    <submittedName>
        <fullName evidence="3">Uncharacterized protein</fullName>
    </submittedName>
</protein>
<keyword evidence="4" id="KW-1185">Reference proteome</keyword>
<sequence>MAFPRLSASTLLASFLLLYWTTSSAESQDPTSSVLSPPSRVKREKPLDTREKVEKSLAVGNSILTVIKEVVGKMNTKKLSAVMKSLQLGARRRSSGRLFCQ</sequence>
<accession>A0A484CIF6</accession>
<proteinExistence type="predicted"/>
<reference evidence="3 4" key="1">
    <citation type="submission" date="2019-01" db="EMBL/GenBank/DDBJ databases">
        <title>A chromosome-scale genome assembly of the yellow perch, Perca flavescens.</title>
        <authorList>
            <person name="Feron R."/>
            <person name="Morvezen R."/>
            <person name="Bestin A."/>
            <person name="Haffray P."/>
            <person name="Klopp C."/>
            <person name="Zahm M."/>
            <person name="Cabau C."/>
            <person name="Roques C."/>
            <person name="Donnadieu C."/>
            <person name="Bouchez O."/>
            <person name="Christie M."/>
            <person name="Larson W."/>
            <person name="Guiguen Y."/>
        </authorList>
    </citation>
    <scope>NUCLEOTIDE SEQUENCE [LARGE SCALE GENOMIC DNA]</scope>
    <source>
        <strain evidence="3">YP-PL-M2</strain>
        <tissue evidence="3">Blood</tissue>
    </source>
</reference>
<feature type="compositionally biased region" description="Polar residues" evidence="1">
    <location>
        <begin position="24"/>
        <end position="36"/>
    </location>
</feature>
<organism evidence="3 4">
    <name type="scientific">Perca flavescens</name>
    <name type="common">American yellow perch</name>
    <name type="synonym">Morone flavescens</name>
    <dbReference type="NCBI Taxonomy" id="8167"/>
    <lineage>
        <taxon>Eukaryota</taxon>
        <taxon>Metazoa</taxon>
        <taxon>Chordata</taxon>
        <taxon>Craniata</taxon>
        <taxon>Vertebrata</taxon>
        <taxon>Euteleostomi</taxon>
        <taxon>Actinopterygii</taxon>
        <taxon>Neopterygii</taxon>
        <taxon>Teleostei</taxon>
        <taxon>Neoteleostei</taxon>
        <taxon>Acanthomorphata</taxon>
        <taxon>Eupercaria</taxon>
        <taxon>Perciformes</taxon>
        <taxon>Percoidei</taxon>
        <taxon>Percidae</taxon>
        <taxon>Percinae</taxon>
        <taxon>Perca</taxon>
    </lineage>
</organism>
<feature type="region of interest" description="Disordered" evidence="1">
    <location>
        <begin position="24"/>
        <end position="52"/>
    </location>
</feature>
<evidence type="ECO:0000256" key="1">
    <source>
        <dbReference type="SAM" id="MobiDB-lite"/>
    </source>
</evidence>
<evidence type="ECO:0000313" key="4">
    <source>
        <dbReference type="Proteomes" id="UP000295070"/>
    </source>
</evidence>
<dbReference type="Proteomes" id="UP000295070">
    <property type="component" value="Chromosome 15"/>
</dbReference>
<name>A0A484CIF6_PERFV</name>
<gene>
    <name evidence="3" type="ORF">EPR50_G00165020</name>
</gene>
<evidence type="ECO:0000256" key="2">
    <source>
        <dbReference type="SAM" id="SignalP"/>
    </source>
</evidence>
<feature type="signal peptide" evidence="2">
    <location>
        <begin position="1"/>
        <end position="25"/>
    </location>
</feature>
<evidence type="ECO:0000313" key="3">
    <source>
        <dbReference type="EMBL" id="TDH03571.1"/>
    </source>
</evidence>
<feature type="chain" id="PRO_5019815086" evidence="2">
    <location>
        <begin position="26"/>
        <end position="101"/>
    </location>
</feature>
<comment type="caution">
    <text evidence="3">The sequence shown here is derived from an EMBL/GenBank/DDBJ whole genome shotgun (WGS) entry which is preliminary data.</text>
</comment>